<dbReference type="HAMAP" id="MF_01309_B">
    <property type="entry name" value="Ribosomal_uS3_B"/>
    <property type="match status" value="1"/>
</dbReference>
<dbReference type="Proteomes" id="UP000231602">
    <property type="component" value="Unassembled WGS sequence"/>
</dbReference>
<reference evidence="11 12" key="1">
    <citation type="submission" date="2017-09" db="EMBL/GenBank/DDBJ databases">
        <title>Depth-based differentiation of microbial function through sediment-hosted aquifers and enrichment of novel symbionts in the deep terrestrial subsurface.</title>
        <authorList>
            <person name="Probst A.J."/>
            <person name="Ladd B."/>
            <person name="Jarett J.K."/>
            <person name="Geller-Mcgrath D.E."/>
            <person name="Sieber C.M."/>
            <person name="Emerson J.B."/>
            <person name="Anantharaman K."/>
            <person name="Thomas B.C."/>
            <person name="Malmstrom R."/>
            <person name="Stieglmeier M."/>
            <person name="Klingl A."/>
            <person name="Woyke T."/>
            <person name="Ryan C.M."/>
            <person name="Banfield J.F."/>
        </authorList>
    </citation>
    <scope>NUCLEOTIDE SEQUENCE [LARGE SCALE GENOMIC DNA]</scope>
    <source>
        <strain evidence="11">CG10_big_fil_rev_8_21_14_0_10_31_9</strain>
    </source>
</reference>
<dbReference type="NCBIfam" id="TIGR01009">
    <property type="entry name" value="rpsC_bact"/>
    <property type="match status" value="1"/>
</dbReference>
<evidence type="ECO:0000256" key="5">
    <source>
        <dbReference type="ARBA" id="ARBA00023274"/>
    </source>
</evidence>
<comment type="subunit">
    <text evidence="8">Part of the 30S ribosomal subunit. Forms a tight complex with proteins S10 and S14.</text>
</comment>
<dbReference type="InterPro" id="IPR004044">
    <property type="entry name" value="KH_dom_type_2"/>
</dbReference>
<keyword evidence="4 8" id="KW-0689">Ribosomal protein</keyword>
<dbReference type="PROSITE" id="PS50823">
    <property type="entry name" value="KH_TYPE_2"/>
    <property type="match status" value="1"/>
</dbReference>
<name>A0A2H0RC77_9BACT</name>
<keyword evidence="3 8" id="KW-0694">RNA-binding</keyword>
<dbReference type="Gene3D" id="3.30.300.20">
    <property type="match status" value="1"/>
</dbReference>
<evidence type="ECO:0000259" key="10">
    <source>
        <dbReference type="PROSITE" id="PS50823"/>
    </source>
</evidence>
<evidence type="ECO:0000256" key="4">
    <source>
        <dbReference type="ARBA" id="ARBA00022980"/>
    </source>
</evidence>
<dbReference type="FunFam" id="3.30.300.20:FF:000001">
    <property type="entry name" value="30S ribosomal protein S3"/>
    <property type="match status" value="1"/>
</dbReference>
<proteinExistence type="inferred from homology"/>
<protein>
    <recommendedName>
        <fullName evidence="7 8">Small ribosomal subunit protein uS3</fullName>
    </recommendedName>
</protein>
<keyword evidence="2 8" id="KW-0699">rRNA-binding</keyword>
<evidence type="ECO:0000256" key="2">
    <source>
        <dbReference type="ARBA" id="ARBA00022730"/>
    </source>
</evidence>
<dbReference type="AlphaFoldDB" id="A0A2H0RC77"/>
<evidence type="ECO:0000256" key="7">
    <source>
        <dbReference type="ARBA" id="ARBA00035257"/>
    </source>
</evidence>
<dbReference type="GO" id="GO:0003735">
    <property type="term" value="F:structural constituent of ribosome"/>
    <property type="evidence" value="ECO:0007669"/>
    <property type="project" value="InterPro"/>
</dbReference>
<evidence type="ECO:0000256" key="1">
    <source>
        <dbReference type="ARBA" id="ARBA00010761"/>
    </source>
</evidence>
<sequence length="226" mass="25460">MGHKIKPTSLRIGIIKDWNSRWYPKKETARHLLEEDLLIRKLVKGKISSAGIDNLSIERFGESIKIYIRASKPGLIIGRGGKGIEDLTKLLEKNIGRLRLLKNLKKLAGLSLNIEELKRWDISAAVTAQNMANDIERRLPFRRVIKKALEEILQHKDVLGARVKVSGRLNGSEIARDEALSKGKIPLQTLRANIDYAEATAFTTYGTIGVKVWINKGEVFKKDNQS</sequence>
<evidence type="ECO:0000256" key="6">
    <source>
        <dbReference type="ARBA" id="ARBA00024998"/>
    </source>
</evidence>
<dbReference type="PROSITE" id="PS00548">
    <property type="entry name" value="RIBOSOMAL_S3"/>
    <property type="match status" value="1"/>
</dbReference>
<evidence type="ECO:0000256" key="9">
    <source>
        <dbReference type="RuleBase" id="RU003624"/>
    </source>
</evidence>
<gene>
    <name evidence="8 11" type="primary">rpsC</name>
    <name evidence="11" type="ORF">COV23_01555</name>
</gene>
<feature type="domain" description="KH type-2" evidence="10">
    <location>
        <begin position="39"/>
        <end position="118"/>
    </location>
</feature>
<dbReference type="GO" id="GO:0022627">
    <property type="term" value="C:cytosolic small ribosomal subunit"/>
    <property type="evidence" value="ECO:0007669"/>
    <property type="project" value="TreeGrafter"/>
</dbReference>
<keyword evidence="5 8" id="KW-0687">Ribonucleoprotein</keyword>
<dbReference type="InterPro" id="IPR036419">
    <property type="entry name" value="Ribosomal_S3_C_sf"/>
</dbReference>
<evidence type="ECO:0000313" key="11">
    <source>
        <dbReference type="EMBL" id="PIR44142.1"/>
    </source>
</evidence>
<dbReference type="InterPro" id="IPR057258">
    <property type="entry name" value="Ribosomal_uS3"/>
</dbReference>
<dbReference type="EMBL" id="PCXV01000024">
    <property type="protein sequence ID" value="PIR44142.1"/>
    <property type="molecule type" value="Genomic_DNA"/>
</dbReference>
<evidence type="ECO:0000256" key="8">
    <source>
        <dbReference type="HAMAP-Rule" id="MF_01309"/>
    </source>
</evidence>
<dbReference type="GO" id="GO:0019843">
    <property type="term" value="F:rRNA binding"/>
    <property type="evidence" value="ECO:0007669"/>
    <property type="project" value="UniProtKB-UniRule"/>
</dbReference>
<evidence type="ECO:0000313" key="12">
    <source>
        <dbReference type="Proteomes" id="UP000231602"/>
    </source>
</evidence>
<dbReference type="SUPFAM" id="SSF54814">
    <property type="entry name" value="Prokaryotic type KH domain (KH-domain type II)"/>
    <property type="match status" value="1"/>
</dbReference>
<dbReference type="GO" id="GO:0006412">
    <property type="term" value="P:translation"/>
    <property type="evidence" value="ECO:0007669"/>
    <property type="project" value="UniProtKB-UniRule"/>
</dbReference>
<dbReference type="InterPro" id="IPR018280">
    <property type="entry name" value="Ribosomal_uS3_CS"/>
</dbReference>
<dbReference type="PANTHER" id="PTHR11760:SF19">
    <property type="entry name" value="SMALL RIBOSOMAL SUBUNIT PROTEIN US3C"/>
    <property type="match status" value="1"/>
</dbReference>
<dbReference type="SUPFAM" id="SSF54821">
    <property type="entry name" value="Ribosomal protein S3 C-terminal domain"/>
    <property type="match status" value="1"/>
</dbReference>
<accession>A0A2H0RC77</accession>
<evidence type="ECO:0000256" key="3">
    <source>
        <dbReference type="ARBA" id="ARBA00022884"/>
    </source>
</evidence>
<dbReference type="GO" id="GO:0003729">
    <property type="term" value="F:mRNA binding"/>
    <property type="evidence" value="ECO:0007669"/>
    <property type="project" value="UniProtKB-UniRule"/>
</dbReference>
<dbReference type="InterPro" id="IPR005704">
    <property type="entry name" value="Ribosomal_uS3_bac-typ"/>
</dbReference>
<comment type="similarity">
    <text evidence="1 8 9">Belongs to the universal ribosomal protein uS3 family.</text>
</comment>
<comment type="function">
    <text evidence="6 8">Binds the lower part of the 30S subunit head. Binds mRNA in the 70S ribosome, positioning it for translation.</text>
</comment>
<dbReference type="SMART" id="SM00322">
    <property type="entry name" value="KH"/>
    <property type="match status" value="1"/>
</dbReference>
<dbReference type="InterPro" id="IPR001351">
    <property type="entry name" value="Ribosomal_uS3_C"/>
</dbReference>
<organism evidence="11 12">
    <name type="scientific">Candidatus Wolfebacteria bacterium CG10_big_fil_rev_8_21_14_0_10_31_9</name>
    <dbReference type="NCBI Taxonomy" id="1975070"/>
    <lineage>
        <taxon>Bacteria</taxon>
        <taxon>Candidatus Wolfeibacteriota</taxon>
    </lineage>
</organism>
<dbReference type="InterPro" id="IPR009019">
    <property type="entry name" value="KH_sf_prok-type"/>
</dbReference>
<dbReference type="InterPro" id="IPR015946">
    <property type="entry name" value="KH_dom-like_a/b"/>
</dbReference>
<dbReference type="Pfam" id="PF07650">
    <property type="entry name" value="KH_2"/>
    <property type="match status" value="1"/>
</dbReference>
<dbReference type="PANTHER" id="PTHR11760">
    <property type="entry name" value="30S/40S RIBOSOMAL PROTEIN S3"/>
    <property type="match status" value="1"/>
</dbReference>
<comment type="caution">
    <text evidence="11">The sequence shown here is derived from an EMBL/GenBank/DDBJ whole genome shotgun (WGS) entry which is preliminary data.</text>
</comment>
<dbReference type="Pfam" id="PF00189">
    <property type="entry name" value="Ribosomal_S3_C"/>
    <property type="match status" value="1"/>
</dbReference>
<dbReference type="CDD" id="cd02412">
    <property type="entry name" value="KH-II_30S_S3"/>
    <property type="match status" value="1"/>
</dbReference>
<dbReference type="InterPro" id="IPR004087">
    <property type="entry name" value="KH_dom"/>
</dbReference>
<dbReference type="Gene3D" id="3.30.1140.32">
    <property type="entry name" value="Ribosomal protein S3, C-terminal domain"/>
    <property type="match status" value="1"/>
</dbReference>